<organism evidence="1 2">
    <name type="scientific">Neolewinella antarctica</name>
    <dbReference type="NCBI Taxonomy" id="442734"/>
    <lineage>
        <taxon>Bacteria</taxon>
        <taxon>Pseudomonadati</taxon>
        <taxon>Bacteroidota</taxon>
        <taxon>Saprospiria</taxon>
        <taxon>Saprospirales</taxon>
        <taxon>Lewinellaceae</taxon>
        <taxon>Neolewinella</taxon>
    </lineage>
</organism>
<dbReference type="EMBL" id="JAATJH010000008">
    <property type="protein sequence ID" value="NJC28041.1"/>
    <property type="molecule type" value="Genomic_DNA"/>
</dbReference>
<protein>
    <submittedName>
        <fullName evidence="1">Uncharacterized protein</fullName>
    </submittedName>
</protein>
<comment type="caution">
    <text evidence="1">The sequence shown here is derived from an EMBL/GenBank/DDBJ whole genome shotgun (WGS) entry which is preliminary data.</text>
</comment>
<name>A0ABX0XGN4_9BACT</name>
<keyword evidence="2" id="KW-1185">Reference proteome</keyword>
<sequence length="98" mass="11650">MRLFRGRWCDWWRGCRRIFPTVAEPVFDRLNLVLSGDGLIQRFFTGTIRYQEQDLDLTSRWEVPLFSAKVTCKFGNRSLKRGEDRESFTSEERGRLGE</sequence>
<gene>
    <name evidence="1" type="ORF">GGR27_003560</name>
</gene>
<reference evidence="1 2" key="1">
    <citation type="submission" date="2020-03" db="EMBL/GenBank/DDBJ databases">
        <title>Genomic Encyclopedia of Type Strains, Phase IV (KMG-IV): sequencing the most valuable type-strain genomes for metagenomic binning, comparative biology and taxonomic classification.</title>
        <authorList>
            <person name="Goeker M."/>
        </authorList>
    </citation>
    <scope>NUCLEOTIDE SEQUENCE [LARGE SCALE GENOMIC DNA]</scope>
    <source>
        <strain evidence="1 2">DSM 105096</strain>
    </source>
</reference>
<evidence type="ECO:0000313" key="1">
    <source>
        <dbReference type="EMBL" id="NJC28041.1"/>
    </source>
</evidence>
<evidence type="ECO:0000313" key="2">
    <source>
        <dbReference type="Proteomes" id="UP000770785"/>
    </source>
</evidence>
<accession>A0ABX0XGN4</accession>
<proteinExistence type="predicted"/>
<dbReference type="Proteomes" id="UP000770785">
    <property type="component" value="Unassembled WGS sequence"/>
</dbReference>